<keyword evidence="1" id="KW-1133">Transmembrane helix</keyword>
<dbReference type="Proteomes" id="UP000835052">
    <property type="component" value="Unassembled WGS sequence"/>
</dbReference>
<evidence type="ECO:0000313" key="2">
    <source>
        <dbReference type="EMBL" id="CAD6184339.1"/>
    </source>
</evidence>
<proteinExistence type="predicted"/>
<feature type="transmembrane region" description="Helical" evidence="1">
    <location>
        <begin position="43"/>
        <end position="66"/>
    </location>
</feature>
<evidence type="ECO:0000256" key="1">
    <source>
        <dbReference type="SAM" id="Phobius"/>
    </source>
</evidence>
<dbReference type="GO" id="GO:0005635">
    <property type="term" value="C:nuclear envelope"/>
    <property type="evidence" value="ECO:0007669"/>
    <property type="project" value="TreeGrafter"/>
</dbReference>
<dbReference type="AlphaFoldDB" id="A0A8S1GML7"/>
<feature type="transmembrane region" description="Helical" evidence="1">
    <location>
        <begin position="7"/>
        <end position="23"/>
    </location>
</feature>
<dbReference type="SUPFAM" id="SSF103473">
    <property type="entry name" value="MFS general substrate transporter"/>
    <property type="match status" value="1"/>
</dbReference>
<gene>
    <name evidence="2" type="ORF">CAUJ_LOCUS258</name>
</gene>
<accession>A0A8S1GML7</accession>
<dbReference type="EMBL" id="CAJGYM010000001">
    <property type="protein sequence ID" value="CAD6184339.1"/>
    <property type="molecule type" value="Genomic_DNA"/>
</dbReference>
<keyword evidence="1" id="KW-0812">Transmembrane</keyword>
<sequence>MNRKERSRFETWLLVLTGLYHTYDQWTRVLLPFAQWQLEPHPSITVMLGLNSLGSAFTFFGTFFIAEMIDVWGMRTSALLIAIFVAVYQIIICSTTDVWVYGALQSILMFNNMQMVVDAGILHLEGEHGDAKKRSRLVTKMLIPMSVGYAAGPYCALQMVSGPYISYDNIVRISMASTVVHDPQMIHQLVGLTDKQHKSSRNKFFMLGLTTMTVNAIVLPRIQALWSPQTLLIGSFSLLSLSYSYMAMFHDYSHLLVGMPIQVFAVSICIGEISSQLMGNVGKEYAGKATALIRMSQLGASMLTPLVAGAYLTESDTTPLCITNALISLAAIPLVHKYADFMKFDIALLTVHSVKME</sequence>
<feature type="transmembrane region" description="Helical" evidence="1">
    <location>
        <begin position="78"/>
        <end position="101"/>
    </location>
</feature>
<dbReference type="InterPro" id="IPR036259">
    <property type="entry name" value="MFS_trans_sf"/>
</dbReference>
<keyword evidence="3" id="KW-1185">Reference proteome</keyword>
<dbReference type="Gene3D" id="1.20.1250.20">
    <property type="entry name" value="MFS general substrate transporter like domains"/>
    <property type="match status" value="1"/>
</dbReference>
<dbReference type="PANTHER" id="PTHR24002:SF4">
    <property type="entry name" value="MFS DOMAIN-CONTAINING PROTEIN"/>
    <property type="match status" value="1"/>
</dbReference>
<dbReference type="PANTHER" id="PTHR24002">
    <property type="entry name" value="SOLUTE CARRIER FAMILY 22 MEMBER 18"/>
    <property type="match status" value="1"/>
</dbReference>
<dbReference type="OrthoDB" id="5779108at2759"/>
<name>A0A8S1GML7_9PELO</name>
<reference evidence="2" key="1">
    <citation type="submission" date="2020-10" db="EMBL/GenBank/DDBJ databases">
        <authorList>
            <person name="Kikuchi T."/>
        </authorList>
    </citation>
    <scope>NUCLEOTIDE SEQUENCE</scope>
    <source>
        <strain evidence="2">NKZ352</strain>
    </source>
</reference>
<organism evidence="2 3">
    <name type="scientific">Caenorhabditis auriculariae</name>
    <dbReference type="NCBI Taxonomy" id="2777116"/>
    <lineage>
        <taxon>Eukaryota</taxon>
        <taxon>Metazoa</taxon>
        <taxon>Ecdysozoa</taxon>
        <taxon>Nematoda</taxon>
        <taxon>Chromadorea</taxon>
        <taxon>Rhabditida</taxon>
        <taxon>Rhabditina</taxon>
        <taxon>Rhabditomorpha</taxon>
        <taxon>Rhabditoidea</taxon>
        <taxon>Rhabditidae</taxon>
        <taxon>Peloderinae</taxon>
        <taxon>Caenorhabditis</taxon>
    </lineage>
</organism>
<evidence type="ECO:0000313" key="3">
    <source>
        <dbReference type="Proteomes" id="UP000835052"/>
    </source>
</evidence>
<comment type="caution">
    <text evidence="2">The sequence shown here is derived from an EMBL/GenBank/DDBJ whole genome shotgun (WGS) entry which is preliminary data.</text>
</comment>
<keyword evidence="1" id="KW-0472">Membrane</keyword>
<protein>
    <submittedName>
        <fullName evidence="2">Uncharacterized protein</fullName>
    </submittedName>
</protein>